<dbReference type="KEGG" id="sna:Snas_3556"/>
<keyword evidence="4" id="KW-1185">Reference proteome</keyword>
<reference evidence="3 4" key="1">
    <citation type="journal article" date="2009" name="Stand. Genomic Sci.">
        <title>Complete genome sequence of Stackebrandtia nassauensis type strain (LLR-40K-21).</title>
        <authorList>
            <person name="Munk C."/>
            <person name="Lapidus A."/>
            <person name="Copeland A."/>
            <person name="Jando M."/>
            <person name="Mayilraj S."/>
            <person name="Glavina Del Rio T."/>
            <person name="Nolan M."/>
            <person name="Chen F."/>
            <person name="Lucas S."/>
            <person name="Tice H."/>
            <person name="Cheng J.F."/>
            <person name="Han C."/>
            <person name="Detter J.C."/>
            <person name="Bruce D."/>
            <person name="Goodwin L."/>
            <person name="Chain P."/>
            <person name="Pitluck S."/>
            <person name="Goker M."/>
            <person name="Ovchinikova G."/>
            <person name="Pati A."/>
            <person name="Ivanova N."/>
            <person name="Mavromatis K."/>
            <person name="Chen A."/>
            <person name="Palaniappan K."/>
            <person name="Land M."/>
            <person name="Hauser L."/>
            <person name="Chang Y.J."/>
            <person name="Jeffries C.D."/>
            <person name="Bristow J."/>
            <person name="Eisen J.A."/>
            <person name="Markowitz V."/>
            <person name="Hugenholtz P."/>
            <person name="Kyrpides N.C."/>
            <person name="Klenk H.P."/>
        </authorList>
    </citation>
    <scope>NUCLEOTIDE SEQUENCE [LARGE SCALE GENOMIC DNA]</scope>
    <source>
        <strain evidence="4">DSM 44728 / CIP 108903 / NRRL B-16338 / NBRC 102104 / LLR-40K-21</strain>
    </source>
</reference>
<feature type="region of interest" description="Disordered" evidence="1">
    <location>
        <begin position="218"/>
        <end position="239"/>
    </location>
</feature>
<name>D3PWJ6_STANL</name>
<evidence type="ECO:0000313" key="3">
    <source>
        <dbReference type="EMBL" id="ADD43218.1"/>
    </source>
</evidence>
<dbReference type="EMBL" id="CP001778">
    <property type="protein sequence ID" value="ADD43218.1"/>
    <property type="molecule type" value="Genomic_DNA"/>
</dbReference>
<dbReference type="OrthoDB" id="3985792at2"/>
<dbReference type="eggNOG" id="COG5563">
    <property type="taxonomic scope" value="Bacteria"/>
</dbReference>
<protein>
    <recommendedName>
        <fullName evidence="5">Extracellular repeat protein, HAF family</fullName>
    </recommendedName>
</protein>
<evidence type="ECO:0008006" key="5">
    <source>
        <dbReference type="Google" id="ProtNLM"/>
    </source>
</evidence>
<feature type="signal peptide" evidence="2">
    <location>
        <begin position="1"/>
        <end position="20"/>
    </location>
</feature>
<organism evidence="3 4">
    <name type="scientific">Stackebrandtia nassauensis (strain DSM 44728 / CIP 108903 / NRRL B-16338 / NBRC 102104 / LLR-40K-21)</name>
    <dbReference type="NCBI Taxonomy" id="446470"/>
    <lineage>
        <taxon>Bacteria</taxon>
        <taxon>Bacillati</taxon>
        <taxon>Actinomycetota</taxon>
        <taxon>Actinomycetes</taxon>
        <taxon>Glycomycetales</taxon>
        <taxon>Glycomycetaceae</taxon>
        <taxon>Stackebrandtia</taxon>
    </lineage>
</organism>
<evidence type="ECO:0000256" key="1">
    <source>
        <dbReference type="SAM" id="MobiDB-lite"/>
    </source>
</evidence>
<dbReference type="AlphaFoldDB" id="D3PWJ6"/>
<evidence type="ECO:0000256" key="2">
    <source>
        <dbReference type="SAM" id="SignalP"/>
    </source>
</evidence>
<gene>
    <name evidence="3" type="ordered locus">Snas_3556</name>
</gene>
<dbReference type="Proteomes" id="UP000000844">
    <property type="component" value="Chromosome"/>
</dbReference>
<feature type="chain" id="PRO_5038541384" description="Extracellular repeat protein, HAF family" evidence="2">
    <location>
        <begin position="21"/>
        <end position="353"/>
    </location>
</feature>
<dbReference type="HOGENOM" id="CLU_782815_0_0_11"/>
<keyword evidence="2" id="KW-0732">Signal</keyword>
<dbReference type="RefSeq" id="WP_013018789.1">
    <property type="nucleotide sequence ID" value="NC_013947.1"/>
</dbReference>
<proteinExistence type="predicted"/>
<accession>D3PWJ6</accession>
<evidence type="ECO:0000313" key="4">
    <source>
        <dbReference type="Proteomes" id="UP000000844"/>
    </source>
</evidence>
<sequence>MKARRKLTLLALAAGSVALAVPTTSVLADAEDTSPDSGCEVETLPTPEGYKAVVATDVSGSGDHIVGMTRRGDDGRAVPVIWRDGKVQTIDELDTHDTWPKGVNDAGQVIGNHDSSYGTVPWVYHDGKITDLKVGKGQSAFAYDINNSGQIVGFIFEEDGDAPKRAVLWKSVDSDPVTLPVFDEKAEARGTGIDEDGTVTGIQAAPDDKTTRIWAWDPNGGKGRELTRPVIDNPEEHPMTTEVRGGHVISLDDRGVPGYQWDLSDLKEGTEIDIAHPMNVNPDGTIVGITKDNNAAMLTSQGVTELPNASAPSNETGDNVAAAISDSGDIAVGNGVSRNGDKELYIAAKWTCG</sequence>